<dbReference type="GO" id="GO:0005886">
    <property type="term" value="C:plasma membrane"/>
    <property type="evidence" value="ECO:0007669"/>
    <property type="project" value="UniProtKB-SubCell"/>
</dbReference>
<organism evidence="12 13">
    <name type="scientific">Hesseltinella vesiculosa</name>
    <dbReference type="NCBI Taxonomy" id="101127"/>
    <lineage>
        <taxon>Eukaryota</taxon>
        <taxon>Fungi</taxon>
        <taxon>Fungi incertae sedis</taxon>
        <taxon>Mucoromycota</taxon>
        <taxon>Mucoromycotina</taxon>
        <taxon>Mucoromycetes</taxon>
        <taxon>Mucorales</taxon>
        <taxon>Cunninghamellaceae</taxon>
        <taxon>Hesseltinella</taxon>
    </lineage>
</organism>
<dbReference type="EMBL" id="MCGT01000038">
    <property type="protein sequence ID" value="ORX46271.1"/>
    <property type="molecule type" value="Genomic_DNA"/>
</dbReference>
<feature type="transmembrane region" description="Helical" evidence="10">
    <location>
        <begin position="42"/>
        <end position="60"/>
    </location>
</feature>
<dbReference type="InterPro" id="IPR036028">
    <property type="entry name" value="SH3-like_dom_sf"/>
</dbReference>
<evidence type="ECO:0000313" key="12">
    <source>
        <dbReference type="EMBL" id="ORX46271.1"/>
    </source>
</evidence>
<dbReference type="Gene3D" id="2.30.30.40">
    <property type="entry name" value="SH3 Domains"/>
    <property type="match status" value="1"/>
</dbReference>
<keyword evidence="3 9" id="KW-0728">SH3 domain</keyword>
<dbReference type="InterPro" id="IPR001452">
    <property type="entry name" value="SH3_domain"/>
</dbReference>
<gene>
    <name evidence="12" type="ORF">DM01DRAFT_1339597</name>
</gene>
<evidence type="ECO:0000256" key="4">
    <source>
        <dbReference type="ARBA" id="ARBA00022475"/>
    </source>
</evidence>
<evidence type="ECO:0000313" key="13">
    <source>
        <dbReference type="Proteomes" id="UP000242146"/>
    </source>
</evidence>
<comment type="subcellular location">
    <subcellularLocation>
        <location evidence="1">Cell membrane</location>
        <topology evidence="1">Multi-pass membrane protein</topology>
    </subcellularLocation>
</comment>
<dbReference type="SUPFAM" id="SSF50044">
    <property type="entry name" value="SH3-domain"/>
    <property type="match status" value="1"/>
</dbReference>
<dbReference type="CDD" id="cd11855">
    <property type="entry name" value="SH3_Sho1p"/>
    <property type="match status" value="1"/>
</dbReference>
<evidence type="ECO:0000256" key="6">
    <source>
        <dbReference type="ARBA" id="ARBA00022989"/>
    </source>
</evidence>
<keyword evidence="6 10" id="KW-1133">Transmembrane helix</keyword>
<dbReference type="PROSITE" id="PS50002">
    <property type="entry name" value="SH3"/>
    <property type="match status" value="1"/>
</dbReference>
<keyword evidence="5 10" id="KW-0812">Transmembrane</keyword>
<keyword evidence="8 10" id="KW-0472">Membrane</keyword>
<keyword evidence="7" id="KW-0346">Stress response</keyword>
<evidence type="ECO:0000256" key="8">
    <source>
        <dbReference type="ARBA" id="ARBA00023136"/>
    </source>
</evidence>
<evidence type="ECO:0000256" key="10">
    <source>
        <dbReference type="SAM" id="Phobius"/>
    </source>
</evidence>
<keyword evidence="4" id="KW-1003">Cell membrane</keyword>
<proteinExistence type="inferred from homology"/>
<dbReference type="SMART" id="SM00326">
    <property type="entry name" value="SH3"/>
    <property type="match status" value="1"/>
</dbReference>
<dbReference type="STRING" id="101127.A0A1X2G6C6"/>
<accession>A0A1X2G6C6</accession>
<feature type="transmembrane region" description="Helical" evidence="10">
    <location>
        <begin position="67"/>
        <end position="90"/>
    </location>
</feature>
<comment type="similarity">
    <text evidence="2">Belongs to the SHO1 family.</text>
</comment>
<sequence length="243" mass="26533">MAISTERILGNTFLLVTIAVSYAAWIVAFGGMCSLGNVGTPWWINIYELIITGLITYTFMTDTYFQYRFAILTLLAISLAYLTLALEAFIGASRVGYGNGGAGAISAGFIVLSIVQFLWVLVFGSEPNTPFGQLIHQNNSIQQQPVHVAPVNVTSTPVVAATPVQVSSDKVAYEDAQPQSASPVLEYKERVEALHDYIANAEDPNELSFVRGETLEIVDRRGNWWQARKSDGTVGIIPSNYFA</sequence>
<name>A0A1X2G6C6_9FUNG</name>
<dbReference type="PRINTS" id="PR00452">
    <property type="entry name" value="SH3DOMAIN"/>
</dbReference>
<evidence type="ECO:0000256" key="5">
    <source>
        <dbReference type="ARBA" id="ARBA00022692"/>
    </source>
</evidence>
<dbReference type="InterPro" id="IPR035522">
    <property type="entry name" value="Sho1_SH3"/>
</dbReference>
<evidence type="ECO:0000256" key="2">
    <source>
        <dbReference type="ARBA" id="ARBA00009739"/>
    </source>
</evidence>
<keyword evidence="13" id="KW-1185">Reference proteome</keyword>
<dbReference type="Proteomes" id="UP000242146">
    <property type="component" value="Unassembled WGS sequence"/>
</dbReference>
<evidence type="ECO:0000256" key="7">
    <source>
        <dbReference type="ARBA" id="ARBA00023016"/>
    </source>
</evidence>
<evidence type="ECO:0000256" key="1">
    <source>
        <dbReference type="ARBA" id="ARBA00004651"/>
    </source>
</evidence>
<dbReference type="Pfam" id="PF00018">
    <property type="entry name" value="SH3_1"/>
    <property type="match status" value="1"/>
</dbReference>
<evidence type="ECO:0000256" key="3">
    <source>
        <dbReference type="ARBA" id="ARBA00022443"/>
    </source>
</evidence>
<comment type="caution">
    <text evidence="12">The sequence shown here is derived from an EMBL/GenBank/DDBJ whole genome shotgun (WGS) entry which is preliminary data.</text>
</comment>
<protein>
    <recommendedName>
        <fullName evidence="11">SH3 domain-containing protein</fullName>
    </recommendedName>
</protein>
<dbReference type="AlphaFoldDB" id="A0A1X2G6C6"/>
<feature type="domain" description="SH3" evidence="11">
    <location>
        <begin position="186"/>
        <end position="243"/>
    </location>
</feature>
<reference evidence="12 13" key="1">
    <citation type="submission" date="2016-07" db="EMBL/GenBank/DDBJ databases">
        <title>Pervasive Adenine N6-methylation of Active Genes in Fungi.</title>
        <authorList>
            <consortium name="DOE Joint Genome Institute"/>
            <person name="Mondo S.J."/>
            <person name="Dannebaum R.O."/>
            <person name="Kuo R.C."/>
            <person name="Labutti K."/>
            <person name="Haridas S."/>
            <person name="Kuo A."/>
            <person name="Salamov A."/>
            <person name="Ahrendt S.R."/>
            <person name="Lipzen A."/>
            <person name="Sullivan W."/>
            <person name="Andreopoulos W.B."/>
            <person name="Clum A."/>
            <person name="Lindquist E."/>
            <person name="Daum C."/>
            <person name="Ramamoorthy G.K."/>
            <person name="Gryganskyi A."/>
            <person name="Culley D."/>
            <person name="Magnuson J.K."/>
            <person name="James T.Y."/>
            <person name="O'Malley M.A."/>
            <person name="Stajich J.E."/>
            <person name="Spatafora J.W."/>
            <person name="Visel A."/>
            <person name="Grigoriev I.V."/>
        </authorList>
    </citation>
    <scope>NUCLEOTIDE SEQUENCE [LARGE SCALE GENOMIC DNA]</scope>
    <source>
        <strain evidence="12 13">NRRL 3301</strain>
    </source>
</reference>
<feature type="transmembrane region" description="Helical" evidence="10">
    <location>
        <begin position="102"/>
        <end position="123"/>
    </location>
</feature>
<evidence type="ECO:0000259" key="11">
    <source>
        <dbReference type="PROSITE" id="PS50002"/>
    </source>
</evidence>
<dbReference type="OrthoDB" id="5983572at2759"/>
<evidence type="ECO:0000256" key="9">
    <source>
        <dbReference type="PROSITE-ProRule" id="PRU00192"/>
    </source>
</evidence>
<feature type="transmembrane region" description="Helical" evidence="10">
    <location>
        <begin position="12"/>
        <end position="30"/>
    </location>
</feature>